<gene>
    <name evidence="8" type="ORF">J0H12_01245</name>
</gene>
<feature type="transmembrane region" description="Helical" evidence="6">
    <location>
        <begin position="301"/>
        <end position="321"/>
    </location>
</feature>
<evidence type="ECO:0000313" key="9">
    <source>
        <dbReference type="Proteomes" id="UP000664414"/>
    </source>
</evidence>
<keyword evidence="2" id="KW-1003">Cell membrane</keyword>
<accession>A0A8J7PS18</accession>
<proteinExistence type="predicted"/>
<dbReference type="CDD" id="cd17320">
    <property type="entry name" value="MFS_MdfA_MDR_like"/>
    <property type="match status" value="1"/>
</dbReference>
<feature type="transmembrane region" description="Helical" evidence="6">
    <location>
        <begin position="365"/>
        <end position="385"/>
    </location>
</feature>
<feature type="transmembrane region" description="Helical" evidence="6">
    <location>
        <begin position="274"/>
        <end position="295"/>
    </location>
</feature>
<comment type="caution">
    <text evidence="8">The sequence shown here is derived from an EMBL/GenBank/DDBJ whole genome shotgun (WGS) entry which is preliminary data.</text>
</comment>
<evidence type="ECO:0000256" key="2">
    <source>
        <dbReference type="ARBA" id="ARBA00022475"/>
    </source>
</evidence>
<name>A0A8J7PS18_9PROT</name>
<organism evidence="8 9">
    <name type="scientific">Candidatus Paracaedimonas acanthamoebae</name>
    <dbReference type="NCBI Taxonomy" id="244581"/>
    <lineage>
        <taxon>Bacteria</taxon>
        <taxon>Pseudomonadati</taxon>
        <taxon>Pseudomonadota</taxon>
        <taxon>Alphaproteobacteria</taxon>
        <taxon>Holosporales</taxon>
        <taxon>Caedimonadaceae</taxon>
        <taxon>Candidatus Paracaedimonas</taxon>
    </lineage>
</organism>
<feature type="transmembrane region" description="Helical" evidence="6">
    <location>
        <begin position="45"/>
        <end position="63"/>
    </location>
</feature>
<feature type="transmembrane region" description="Helical" evidence="6">
    <location>
        <begin position="162"/>
        <end position="180"/>
    </location>
</feature>
<dbReference type="PROSITE" id="PS50850">
    <property type="entry name" value="MFS"/>
    <property type="match status" value="1"/>
</dbReference>
<evidence type="ECO:0000256" key="3">
    <source>
        <dbReference type="ARBA" id="ARBA00022692"/>
    </source>
</evidence>
<evidence type="ECO:0000256" key="6">
    <source>
        <dbReference type="SAM" id="Phobius"/>
    </source>
</evidence>
<feature type="transmembrane region" description="Helical" evidence="6">
    <location>
        <begin position="239"/>
        <end position="262"/>
    </location>
</feature>
<dbReference type="Gene3D" id="1.20.1720.10">
    <property type="entry name" value="Multidrug resistance protein D"/>
    <property type="match status" value="1"/>
</dbReference>
<feature type="transmembrane region" description="Helical" evidence="6">
    <location>
        <begin position="130"/>
        <end position="156"/>
    </location>
</feature>
<feature type="transmembrane region" description="Helical" evidence="6">
    <location>
        <begin position="208"/>
        <end position="233"/>
    </location>
</feature>
<keyword evidence="5 6" id="KW-0472">Membrane</keyword>
<evidence type="ECO:0000313" key="8">
    <source>
        <dbReference type="EMBL" id="MBN9412539.1"/>
    </source>
</evidence>
<evidence type="ECO:0000259" key="7">
    <source>
        <dbReference type="PROSITE" id="PS50850"/>
    </source>
</evidence>
<keyword evidence="3 6" id="KW-0812">Transmembrane</keyword>
<protein>
    <submittedName>
        <fullName evidence="8">Multidrug effflux MFS transporter</fullName>
    </submittedName>
</protein>
<dbReference type="PANTHER" id="PTHR43124">
    <property type="entry name" value="PURINE EFFLUX PUMP PBUE"/>
    <property type="match status" value="1"/>
</dbReference>
<feature type="domain" description="Major facilitator superfamily (MFS) profile" evidence="7">
    <location>
        <begin position="1"/>
        <end position="389"/>
    </location>
</feature>
<comment type="subcellular location">
    <subcellularLocation>
        <location evidence="1">Cell membrane</location>
        <topology evidence="1">Multi-pass membrane protein</topology>
    </subcellularLocation>
</comment>
<evidence type="ECO:0000256" key="1">
    <source>
        <dbReference type="ARBA" id="ARBA00004651"/>
    </source>
</evidence>
<dbReference type="InterPro" id="IPR011701">
    <property type="entry name" value="MFS"/>
</dbReference>
<dbReference type="Proteomes" id="UP000664414">
    <property type="component" value="Unassembled WGS sequence"/>
</dbReference>
<reference evidence="8" key="1">
    <citation type="submission" date="2021-02" db="EMBL/GenBank/DDBJ databases">
        <title>Thiocyanate and organic carbon inputs drive convergent selection for specific autotrophic Afipia and Thiobacillus strains within complex microbiomes.</title>
        <authorList>
            <person name="Huddy R.J."/>
            <person name="Sachdeva R."/>
            <person name="Kadzinga F."/>
            <person name="Kantor R.S."/>
            <person name="Harrison S.T.L."/>
            <person name="Banfield J.F."/>
        </authorList>
    </citation>
    <scope>NUCLEOTIDE SEQUENCE</scope>
    <source>
        <strain evidence="8">SCN18_10_11_15_R4_P_38_20</strain>
    </source>
</reference>
<feature type="transmembrane region" description="Helical" evidence="6">
    <location>
        <begin position="341"/>
        <end position="359"/>
    </location>
</feature>
<feature type="transmembrane region" description="Helical" evidence="6">
    <location>
        <begin position="72"/>
        <end position="91"/>
    </location>
</feature>
<dbReference type="InterPro" id="IPR020846">
    <property type="entry name" value="MFS_dom"/>
</dbReference>
<feature type="transmembrane region" description="Helical" evidence="6">
    <location>
        <begin position="97"/>
        <end position="118"/>
    </location>
</feature>
<dbReference type="PANTHER" id="PTHR43124:SF3">
    <property type="entry name" value="CHLORAMPHENICOL EFFLUX PUMP RV0191"/>
    <property type="match status" value="1"/>
</dbReference>
<dbReference type="GO" id="GO:0005886">
    <property type="term" value="C:plasma membrane"/>
    <property type="evidence" value="ECO:0007669"/>
    <property type="project" value="UniProtKB-SubCell"/>
</dbReference>
<dbReference type="SUPFAM" id="SSF103473">
    <property type="entry name" value="MFS general substrate transporter"/>
    <property type="match status" value="1"/>
</dbReference>
<dbReference type="AlphaFoldDB" id="A0A8J7PS18"/>
<sequence>MQKFMLPVLFILSLIPCSIEIDISAPSFPEIASYFGVSEGKVERIIAYNFLGFWISAVLYGPLSECYGRRKIMIGGNAILLMGALGCGNVSTIDQLFIWRFIQGLGASASAVVVFAMIADVYKGDKAIRLVSAMNAILTLSMAIAPIMGSFINQAWGWRGNYFIVAGICLISWILLLTMLPETKKNLQKFKWAKIQQDYRKLLKNPQFMCASFVPSMLYASYMAFVTCGAFLYMDVFNFSTFTYACHQGGIITVFSLVSVCSSHIGRIIEKKNCAMLGMVISLGSAVILALISFFRPTSPFLVTLFMSTFCIGFALCYPIIFSRSLELFPHIKGTASSLTMALRALICALIVSLTSVFCNNNPRAVFLIILCVTLLAFVMTRYYFFNKIFYDVDKTKP</sequence>
<dbReference type="GO" id="GO:0022857">
    <property type="term" value="F:transmembrane transporter activity"/>
    <property type="evidence" value="ECO:0007669"/>
    <property type="project" value="InterPro"/>
</dbReference>
<dbReference type="EMBL" id="JAFKGL010000011">
    <property type="protein sequence ID" value="MBN9412539.1"/>
    <property type="molecule type" value="Genomic_DNA"/>
</dbReference>
<evidence type="ECO:0000256" key="5">
    <source>
        <dbReference type="ARBA" id="ARBA00023136"/>
    </source>
</evidence>
<dbReference type="Pfam" id="PF07690">
    <property type="entry name" value="MFS_1"/>
    <property type="match status" value="1"/>
</dbReference>
<keyword evidence="4 6" id="KW-1133">Transmembrane helix</keyword>
<evidence type="ECO:0000256" key="4">
    <source>
        <dbReference type="ARBA" id="ARBA00022989"/>
    </source>
</evidence>
<dbReference type="InterPro" id="IPR050189">
    <property type="entry name" value="MFS_Efflux_Transporters"/>
</dbReference>
<dbReference type="InterPro" id="IPR036259">
    <property type="entry name" value="MFS_trans_sf"/>
</dbReference>